<name>A0A173TB34_9FIRM</name>
<keyword evidence="3" id="KW-1003">Cell membrane</keyword>
<dbReference type="Pfam" id="PF21082">
    <property type="entry name" value="MS_channel_3rd"/>
    <property type="match status" value="1"/>
</dbReference>
<comment type="similarity">
    <text evidence="2">Belongs to the MscS (TC 1.A.23) family.</text>
</comment>
<protein>
    <submittedName>
        <fullName evidence="9">Small-conductance mechanosensitive channel</fullName>
    </submittedName>
</protein>
<dbReference type="GO" id="GO:0008381">
    <property type="term" value="F:mechanosensitive monoatomic ion channel activity"/>
    <property type="evidence" value="ECO:0007669"/>
    <property type="project" value="InterPro"/>
</dbReference>
<evidence type="ECO:0000256" key="3">
    <source>
        <dbReference type="ARBA" id="ARBA00022475"/>
    </source>
</evidence>
<sequence length="299" mass="33083">MLLTQTAAGSEVEATVQDTVDTITGFNKFIQEKGPDLIAFGIRILMALLIFIICHKVINWIRKITRASMERANSDTGARQFVDSLLKYGLHILLFLAIINSLGVESASIAATVASAGVAVGLALQGSLSNLAGGMLILFLKPFVVGDYIIEDSHGNEGTVKEIQIFYTKLATIDNKTIIVPNGTLANTSLTNVTDKDYRQLDLKVDIAYEADLRLAKKLLQELVKNDPSVIQSMEHNVFVNELGSSSVVLGVRAWVKSEEYWPTRWRMLENIKLTLDENHIAIPYQQITVHQAHMESEK</sequence>
<dbReference type="Gene3D" id="1.10.287.1260">
    <property type="match status" value="1"/>
</dbReference>
<dbReference type="InterPro" id="IPR006685">
    <property type="entry name" value="MscS_channel_2nd"/>
</dbReference>
<keyword evidence="4" id="KW-0812">Transmembrane</keyword>
<evidence type="ECO:0000259" key="7">
    <source>
        <dbReference type="Pfam" id="PF00924"/>
    </source>
</evidence>
<evidence type="ECO:0000313" key="10">
    <source>
        <dbReference type="Proteomes" id="UP000095727"/>
    </source>
</evidence>
<feature type="domain" description="Mechanosensitive ion channel MscS C-terminal" evidence="8">
    <location>
        <begin position="203"/>
        <end position="283"/>
    </location>
</feature>
<dbReference type="SUPFAM" id="SSF50182">
    <property type="entry name" value="Sm-like ribonucleoproteins"/>
    <property type="match status" value="1"/>
</dbReference>
<dbReference type="InterPro" id="IPR011014">
    <property type="entry name" value="MscS_channel_TM-2"/>
</dbReference>
<evidence type="ECO:0000256" key="6">
    <source>
        <dbReference type="ARBA" id="ARBA00023136"/>
    </source>
</evidence>
<dbReference type="InterPro" id="IPR006686">
    <property type="entry name" value="MscS_channel_CS"/>
</dbReference>
<dbReference type="Pfam" id="PF00924">
    <property type="entry name" value="MS_channel_2nd"/>
    <property type="match status" value="1"/>
</dbReference>
<dbReference type="PANTHER" id="PTHR30221">
    <property type="entry name" value="SMALL-CONDUCTANCE MECHANOSENSITIVE CHANNEL"/>
    <property type="match status" value="1"/>
</dbReference>
<dbReference type="AlphaFoldDB" id="A0A173TB34"/>
<proteinExistence type="inferred from homology"/>
<evidence type="ECO:0000313" key="9">
    <source>
        <dbReference type="EMBL" id="CUM99891.1"/>
    </source>
</evidence>
<gene>
    <name evidence="9" type="primary">mscS</name>
    <name evidence="9" type="ORF">ERS852574_02055</name>
</gene>
<dbReference type="PROSITE" id="PS01246">
    <property type="entry name" value="UPF0003"/>
    <property type="match status" value="1"/>
</dbReference>
<evidence type="ECO:0000256" key="2">
    <source>
        <dbReference type="ARBA" id="ARBA00008017"/>
    </source>
</evidence>
<dbReference type="Proteomes" id="UP000095727">
    <property type="component" value="Unassembled WGS sequence"/>
</dbReference>
<feature type="domain" description="Mechanosensitive ion channel MscS" evidence="7">
    <location>
        <begin position="127"/>
        <end position="194"/>
    </location>
</feature>
<reference evidence="9 10" key="1">
    <citation type="submission" date="2015-09" db="EMBL/GenBank/DDBJ databases">
        <authorList>
            <consortium name="Pathogen Informatics"/>
        </authorList>
    </citation>
    <scope>NUCLEOTIDE SEQUENCE [LARGE SCALE GENOMIC DNA]</scope>
    <source>
        <strain evidence="9 10">2789STDY5834962</strain>
    </source>
</reference>
<evidence type="ECO:0000256" key="1">
    <source>
        <dbReference type="ARBA" id="ARBA00004651"/>
    </source>
</evidence>
<dbReference type="InterPro" id="IPR045275">
    <property type="entry name" value="MscS_archaea/bacteria_type"/>
</dbReference>
<evidence type="ECO:0000256" key="5">
    <source>
        <dbReference type="ARBA" id="ARBA00022989"/>
    </source>
</evidence>
<dbReference type="SUPFAM" id="SSF82861">
    <property type="entry name" value="Mechanosensitive channel protein MscS (YggB), transmembrane region"/>
    <property type="match status" value="1"/>
</dbReference>
<dbReference type="InterPro" id="IPR049278">
    <property type="entry name" value="MS_channel_C"/>
</dbReference>
<dbReference type="Gene3D" id="3.30.70.100">
    <property type="match status" value="1"/>
</dbReference>
<dbReference type="InterPro" id="IPR010920">
    <property type="entry name" value="LSM_dom_sf"/>
</dbReference>
<dbReference type="Gene3D" id="2.30.30.60">
    <property type="match status" value="1"/>
</dbReference>
<dbReference type="InterPro" id="IPR011066">
    <property type="entry name" value="MscS_channel_C_sf"/>
</dbReference>
<keyword evidence="6" id="KW-0472">Membrane</keyword>
<accession>A0A173TB34</accession>
<comment type="subcellular location">
    <subcellularLocation>
        <location evidence="1">Cell membrane</location>
        <topology evidence="1">Multi-pass membrane protein</topology>
    </subcellularLocation>
</comment>
<dbReference type="SUPFAM" id="SSF82689">
    <property type="entry name" value="Mechanosensitive channel protein MscS (YggB), C-terminal domain"/>
    <property type="match status" value="1"/>
</dbReference>
<dbReference type="GO" id="GO:0005886">
    <property type="term" value="C:plasma membrane"/>
    <property type="evidence" value="ECO:0007669"/>
    <property type="project" value="UniProtKB-SubCell"/>
</dbReference>
<evidence type="ECO:0000259" key="8">
    <source>
        <dbReference type="Pfam" id="PF21082"/>
    </source>
</evidence>
<organism evidence="9 10">
    <name type="scientific">Coprococcus comes</name>
    <dbReference type="NCBI Taxonomy" id="410072"/>
    <lineage>
        <taxon>Bacteria</taxon>
        <taxon>Bacillati</taxon>
        <taxon>Bacillota</taxon>
        <taxon>Clostridia</taxon>
        <taxon>Lachnospirales</taxon>
        <taxon>Lachnospiraceae</taxon>
        <taxon>Coprococcus</taxon>
    </lineage>
</organism>
<keyword evidence="5" id="KW-1133">Transmembrane helix</keyword>
<dbReference type="EMBL" id="CYXR01000014">
    <property type="protein sequence ID" value="CUM99891.1"/>
    <property type="molecule type" value="Genomic_DNA"/>
</dbReference>
<evidence type="ECO:0000256" key="4">
    <source>
        <dbReference type="ARBA" id="ARBA00022692"/>
    </source>
</evidence>
<dbReference type="InterPro" id="IPR023408">
    <property type="entry name" value="MscS_beta-dom_sf"/>
</dbReference>
<dbReference type="RefSeq" id="WP_055157171.1">
    <property type="nucleotide sequence ID" value="NZ_CAXSNH010000017.1"/>
</dbReference>
<dbReference type="PANTHER" id="PTHR30221:SF1">
    <property type="entry name" value="SMALL-CONDUCTANCE MECHANOSENSITIVE CHANNEL"/>
    <property type="match status" value="1"/>
</dbReference>